<dbReference type="Proteomes" id="UP000189956">
    <property type="component" value="Unassembled WGS sequence"/>
</dbReference>
<accession>A0A1T4LH37</accession>
<evidence type="ECO:0000313" key="2">
    <source>
        <dbReference type="EMBL" id="SJZ53918.1"/>
    </source>
</evidence>
<protein>
    <submittedName>
        <fullName evidence="2">Uncharacterized protein</fullName>
    </submittedName>
</protein>
<proteinExistence type="predicted"/>
<organism evidence="2 3">
    <name type="scientific">Porphyromonas cangingivalis</name>
    <dbReference type="NCBI Taxonomy" id="36874"/>
    <lineage>
        <taxon>Bacteria</taxon>
        <taxon>Pseudomonadati</taxon>
        <taxon>Bacteroidota</taxon>
        <taxon>Bacteroidia</taxon>
        <taxon>Bacteroidales</taxon>
        <taxon>Porphyromonadaceae</taxon>
        <taxon>Porphyromonas</taxon>
    </lineage>
</organism>
<evidence type="ECO:0000313" key="3">
    <source>
        <dbReference type="Proteomes" id="UP000189956"/>
    </source>
</evidence>
<dbReference type="AlphaFoldDB" id="A0A1T4LH37"/>
<evidence type="ECO:0000256" key="1">
    <source>
        <dbReference type="SAM" id="MobiDB-lite"/>
    </source>
</evidence>
<feature type="region of interest" description="Disordered" evidence="1">
    <location>
        <begin position="23"/>
        <end position="49"/>
    </location>
</feature>
<dbReference type="EMBL" id="FUWL01000007">
    <property type="protein sequence ID" value="SJZ53918.1"/>
    <property type="molecule type" value="Genomic_DNA"/>
</dbReference>
<gene>
    <name evidence="2" type="ORF">SAMN02745205_01148</name>
</gene>
<reference evidence="2 3" key="1">
    <citation type="submission" date="2017-02" db="EMBL/GenBank/DDBJ databases">
        <authorList>
            <person name="Peterson S.W."/>
        </authorList>
    </citation>
    <scope>NUCLEOTIDE SEQUENCE [LARGE SCALE GENOMIC DNA]</scope>
    <source>
        <strain evidence="2 3">ATCC 700135</strain>
    </source>
</reference>
<name>A0A1T4LH37_PORCN</name>
<sequence>MIKTHLNFEYPLKTLILQVSEWSHDPSPSMTPPLPSAKSHRKTEQQASFTQSTIGLTIFEIKLNDFQN</sequence>